<dbReference type="PANTHER" id="PTHR31845:SF10">
    <property type="entry name" value="ZN(II)2CYS6 TRANSCRIPTION FACTOR (EUROFUNG)"/>
    <property type="match status" value="1"/>
</dbReference>
<reference evidence="7" key="1">
    <citation type="submission" date="2022-12" db="EMBL/GenBank/DDBJ databases">
        <authorList>
            <person name="Brejova B."/>
        </authorList>
    </citation>
    <scope>NUCLEOTIDE SEQUENCE</scope>
</reference>
<proteinExistence type="predicted"/>
<evidence type="ECO:0000259" key="6">
    <source>
        <dbReference type="PROSITE" id="PS50048"/>
    </source>
</evidence>
<keyword evidence="8" id="KW-1185">Reference proteome</keyword>
<keyword evidence="3" id="KW-0238">DNA-binding</keyword>
<evidence type="ECO:0000256" key="4">
    <source>
        <dbReference type="ARBA" id="ARBA00023163"/>
    </source>
</evidence>
<keyword evidence="5" id="KW-0539">Nucleus</keyword>
<dbReference type="GO" id="GO:0000976">
    <property type="term" value="F:transcription cis-regulatory region binding"/>
    <property type="evidence" value="ECO:0007669"/>
    <property type="project" value="TreeGrafter"/>
</dbReference>
<evidence type="ECO:0000313" key="7">
    <source>
        <dbReference type="EMBL" id="CAI5756212.1"/>
    </source>
</evidence>
<dbReference type="Gene3D" id="4.10.240.10">
    <property type="entry name" value="Zn(2)-C6 fungal-type DNA-binding domain"/>
    <property type="match status" value="1"/>
</dbReference>
<dbReference type="EMBL" id="CANTUO010000001">
    <property type="protein sequence ID" value="CAI5756212.1"/>
    <property type="molecule type" value="Genomic_DNA"/>
</dbReference>
<dbReference type="GO" id="GO:0005634">
    <property type="term" value="C:nucleus"/>
    <property type="evidence" value="ECO:0007669"/>
    <property type="project" value="UniProtKB-SubCell"/>
</dbReference>
<evidence type="ECO:0000256" key="2">
    <source>
        <dbReference type="ARBA" id="ARBA00023015"/>
    </source>
</evidence>
<dbReference type="PANTHER" id="PTHR31845">
    <property type="entry name" value="FINGER DOMAIN PROTEIN, PUTATIVE-RELATED"/>
    <property type="match status" value="1"/>
</dbReference>
<comment type="subcellular location">
    <subcellularLocation>
        <location evidence="1">Nucleus</location>
    </subcellularLocation>
</comment>
<dbReference type="InterPro" id="IPR036864">
    <property type="entry name" value="Zn2-C6_fun-type_DNA-bd_sf"/>
</dbReference>
<dbReference type="AlphaFoldDB" id="A0A9W4XBK6"/>
<dbReference type="PROSITE" id="PS00463">
    <property type="entry name" value="ZN2_CY6_FUNGAL_1"/>
    <property type="match status" value="1"/>
</dbReference>
<dbReference type="OrthoDB" id="8062037at2759"/>
<sequence>MSNFSSTWRQSRACARCRRLKVKCSFENPDHNSCLRCFNSNLNCSFDEDPTAKYARKKPRRTKPNPKGELQILSEKLLKLAESTLTEEDEIQTINNLKEVLYKLEPPVQPTTYPNIPFDKNLLKQLIYNYNFLSLSEAKHRFNVFINEIYPYYPFIILSENLKSFNTLFDKFPLLLISIILITAINNQTSTNNHNLYNVLNHYLYSFLAHHVYVKCSDFDIELVYVCLMLSLWCLPPIKRGQYRNQMNSLTGLSIALCIGLNDMRKLTDDLGDNSESRNRLRAFFSVYSCSGGLELSLRRFKVVSWSKSHEIALNKLSVFQEDRFICSLSRVNFKDLTCDLGYHFDKIKKVVDENILNSVVCQQMMILINKIEKWIKFSDTYDTDNNKEAIKLILMNKDQEIENLDVPEDDNDGMGLTLEKIFQEIDSDILAYLNPLESNIDFGL</sequence>
<dbReference type="SUPFAM" id="SSF57701">
    <property type="entry name" value="Zn2/Cys6 DNA-binding domain"/>
    <property type="match status" value="1"/>
</dbReference>
<feature type="domain" description="Zn(2)-C6 fungal-type" evidence="6">
    <location>
        <begin position="13"/>
        <end position="46"/>
    </location>
</feature>
<evidence type="ECO:0000313" key="8">
    <source>
        <dbReference type="Proteomes" id="UP001152885"/>
    </source>
</evidence>
<evidence type="ECO:0000256" key="1">
    <source>
        <dbReference type="ARBA" id="ARBA00004123"/>
    </source>
</evidence>
<dbReference type="SMART" id="SM00066">
    <property type="entry name" value="GAL4"/>
    <property type="match status" value="1"/>
</dbReference>
<comment type="caution">
    <text evidence="7">The sequence shown here is derived from an EMBL/GenBank/DDBJ whole genome shotgun (WGS) entry which is preliminary data.</text>
</comment>
<gene>
    <name evidence="7" type="ORF">CANVERA_P0729</name>
</gene>
<dbReference type="GO" id="GO:0000981">
    <property type="term" value="F:DNA-binding transcription factor activity, RNA polymerase II-specific"/>
    <property type="evidence" value="ECO:0007669"/>
    <property type="project" value="InterPro"/>
</dbReference>
<keyword evidence="2" id="KW-0805">Transcription regulation</keyword>
<protein>
    <recommendedName>
        <fullName evidence="6">Zn(2)-C6 fungal-type domain-containing protein</fullName>
    </recommendedName>
</protein>
<accession>A0A9W4XBK6</accession>
<organism evidence="7 8">
    <name type="scientific">Candida verbasci</name>
    <dbReference type="NCBI Taxonomy" id="1227364"/>
    <lineage>
        <taxon>Eukaryota</taxon>
        <taxon>Fungi</taxon>
        <taxon>Dikarya</taxon>
        <taxon>Ascomycota</taxon>
        <taxon>Saccharomycotina</taxon>
        <taxon>Pichiomycetes</taxon>
        <taxon>Debaryomycetaceae</taxon>
        <taxon>Candida/Lodderomyces clade</taxon>
        <taxon>Candida</taxon>
    </lineage>
</organism>
<name>A0A9W4XBK6_9ASCO</name>
<dbReference type="PROSITE" id="PS50048">
    <property type="entry name" value="ZN2_CY6_FUNGAL_2"/>
    <property type="match status" value="1"/>
</dbReference>
<dbReference type="InterPro" id="IPR051089">
    <property type="entry name" value="prtT"/>
</dbReference>
<dbReference type="InterPro" id="IPR001138">
    <property type="entry name" value="Zn2Cys6_DnaBD"/>
</dbReference>
<dbReference type="Proteomes" id="UP001152885">
    <property type="component" value="Unassembled WGS sequence"/>
</dbReference>
<dbReference type="Pfam" id="PF00172">
    <property type="entry name" value="Zn_clus"/>
    <property type="match status" value="1"/>
</dbReference>
<dbReference type="GO" id="GO:0008270">
    <property type="term" value="F:zinc ion binding"/>
    <property type="evidence" value="ECO:0007669"/>
    <property type="project" value="InterPro"/>
</dbReference>
<keyword evidence="4" id="KW-0804">Transcription</keyword>
<evidence type="ECO:0000256" key="3">
    <source>
        <dbReference type="ARBA" id="ARBA00023125"/>
    </source>
</evidence>
<evidence type="ECO:0000256" key="5">
    <source>
        <dbReference type="ARBA" id="ARBA00023242"/>
    </source>
</evidence>
<dbReference type="CDD" id="cd00067">
    <property type="entry name" value="GAL4"/>
    <property type="match status" value="1"/>
</dbReference>